<protein>
    <submittedName>
        <fullName evidence="1">(apollo) hypothetical protein</fullName>
    </submittedName>
</protein>
<sequence>MHLNCEKCKDNNPEMNLTDITNNTECTWIQWIRKEFTFEKGIGRKITTTKKYVKESIKGTFSELNSFSKLNSEMFLADLRAFRQHFFNINHQHKNIEKLLITYYPMKQL</sequence>
<dbReference type="EMBL" id="CAJQZP010000212">
    <property type="protein sequence ID" value="CAG4947334.1"/>
    <property type="molecule type" value="Genomic_DNA"/>
</dbReference>
<accession>A0A8S3W9I1</accession>
<comment type="caution">
    <text evidence="1">The sequence shown here is derived from an EMBL/GenBank/DDBJ whole genome shotgun (WGS) entry which is preliminary data.</text>
</comment>
<name>A0A8S3W9I1_PARAO</name>
<dbReference type="OrthoDB" id="6357684at2759"/>
<organism evidence="1 2">
    <name type="scientific">Parnassius apollo</name>
    <name type="common">Apollo butterfly</name>
    <name type="synonym">Papilio apollo</name>
    <dbReference type="NCBI Taxonomy" id="110799"/>
    <lineage>
        <taxon>Eukaryota</taxon>
        <taxon>Metazoa</taxon>
        <taxon>Ecdysozoa</taxon>
        <taxon>Arthropoda</taxon>
        <taxon>Hexapoda</taxon>
        <taxon>Insecta</taxon>
        <taxon>Pterygota</taxon>
        <taxon>Neoptera</taxon>
        <taxon>Endopterygota</taxon>
        <taxon>Lepidoptera</taxon>
        <taxon>Glossata</taxon>
        <taxon>Ditrysia</taxon>
        <taxon>Papilionoidea</taxon>
        <taxon>Papilionidae</taxon>
        <taxon>Parnassiinae</taxon>
        <taxon>Parnassini</taxon>
        <taxon>Parnassius</taxon>
        <taxon>Parnassius</taxon>
    </lineage>
</organism>
<reference evidence="1" key="1">
    <citation type="submission" date="2021-04" db="EMBL/GenBank/DDBJ databases">
        <authorList>
            <person name="Tunstrom K."/>
        </authorList>
    </citation>
    <scope>NUCLEOTIDE SEQUENCE</scope>
</reference>
<evidence type="ECO:0000313" key="2">
    <source>
        <dbReference type="Proteomes" id="UP000691718"/>
    </source>
</evidence>
<gene>
    <name evidence="1" type="ORF">PAPOLLO_LOCUS3585</name>
</gene>
<proteinExistence type="predicted"/>
<keyword evidence="2" id="KW-1185">Reference proteome</keyword>
<evidence type="ECO:0000313" key="1">
    <source>
        <dbReference type="EMBL" id="CAG4947334.1"/>
    </source>
</evidence>
<dbReference type="AlphaFoldDB" id="A0A8S3W9I1"/>
<dbReference type="Proteomes" id="UP000691718">
    <property type="component" value="Unassembled WGS sequence"/>
</dbReference>